<organism evidence="1 2">
    <name type="scientific">Ruthenibacterium lactatiformans</name>
    <dbReference type="NCBI Taxonomy" id="1550024"/>
    <lineage>
        <taxon>Bacteria</taxon>
        <taxon>Bacillati</taxon>
        <taxon>Bacillota</taxon>
        <taxon>Clostridia</taxon>
        <taxon>Eubacteriales</taxon>
        <taxon>Oscillospiraceae</taxon>
        <taxon>Ruthenibacterium</taxon>
    </lineage>
</organism>
<evidence type="ECO:0000313" key="2">
    <source>
        <dbReference type="Proteomes" id="UP000032483"/>
    </source>
</evidence>
<dbReference type="AlphaFoldDB" id="A0A0D8IW96"/>
<gene>
    <name evidence="1" type="ORF">TQ39_14780</name>
</gene>
<dbReference type="Proteomes" id="UP000032483">
    <property type="component" value="Unassembled WGS sequence"/>
</dbReference>
<sequence length="90" mass="10440">MLKSNAFTKTQQRMVSAMSVPYTLYAPLHHRVVHTDKAFGHTRKTGRKYVLVDAVFTVIFFKRSTRKGHKIRDGRFNLINRCFQKGGDLL</sequence>
<protein>
    <submittedName>
        <fullName evidence="1">Uncharacterized protein</fullName>
    </submittedName>
</protein>
<keyword evidence="2" id="KW-1185">Reference proteome</keyword>
<evidence type="ECO:0000313" key="1">
    <source>
        <dbReference type="EMBL" id="KJF38962.1"/>
    </source>
</evidence>
<accession>A0A0D8IW96</accession>
<proteinExistence type="predicted"/>
<name>A0A0D8IW96_9FIRM</name>
<dbReference type="EMBL" id="JXXK01000026">
    <property type="protein sequence ID" value="KJF38962.1"/>
    <property type="molecule type" value="Genomic_DNA"/>
</dbReference>
<comment type="caution">
    <text evidence="1">The sequence shown here is derived from an EMBL/GenBank/DDBJ whole genome shotgun (WGS) entry which is preliminary data.</text>
</comment>
<reference evidence="1" key="1">
    <citation type="submission" date="2015-02" db="EMBL/GenBank/DDBJ databases">
        <title>A novel member of the family Ruminococcaceae isolated from human feces.</title>
        <authorList>
            <person name="Shkoporov A.N."/>
            <person name="Chaplin A.V."/>
            <person name="Motuzova O.V."/>
            <person name="Kafarskaia L.I."/>
            <person name="Khokhlova E.V."/>
            <person name="Efimov B.A."/>
        </authorList>
    </citation>
    <scope>NUCLEOTIDE SEQUENCE [LARGE SCALE GENOMIC DNA]</scope>
    <source>
        <strain evidence="1">585-1</strain>
    </source>
</reference>